<dbReference type="EMBL" id="QOQW01000018">
    <property type="protein sequence ID" value="RCK78899.1"/>
    <property type="molecule type" value="Genomic_DNA"/>
</dbReference>
<name>A0A367ZMB4_9BACT</name>
<dbReference type="InterPro" id="IPR022986">
    <property type="entry name" value="UPF0237_ACT"/>
</dbReference>
<dbReference type="CDD" id="cd04872">
    <property type="entry name" value="ACT_1ZPV"/>
    <property type="match status" value="1"/>
</dbReference>
<reference evidence="3 4" key="1">
    <citation type="submission" date="2018-05" db="EMBL/GenBank/DDBJ databases">
        <title>A metagenomic window into the 2 km-deep terrestrial subsurface aquifer revealed taxonomically and functionally diverse microbial community comprising novel uncultured bacterial lineages.</title>
        <authorList>
            <person name="Kadnikov V.V."/>
            <person name="Mardanov A.V."/>
            <person name="Beletsky A.V."/>
            <person name="Banks D."/>
            <person name="Pimenov N.V."/>
            <person name="Frank Y.A."/>
            <person name="Karnachuk O.V."/>
            <person name="Ravin N.V."/>
        </authorList>
    </citation>
    <scope>NUCLEOTIDE SEQUENCE [LARGE SCALE GENOMIC DNA]</scope>
    <source>
        <strain evidence="3">BY5</strain>
    </source>
</reference>
<dbReference type="PROSITE" id="PS51671">
    <property type="entry name" value="ACT"/>
    <property type="match status" value="1"/>
</dbReference>
<dbReference type="PANTHER" id="PTHR34875:SF6">
    <property type="entry name" value="UPF0237 PROTEIN MJ1558"/>
    <property type="match status" value="1"/>
</dbReference>
<dbReference type="InterPro" id="IPR045865">
    <property type="entry name" value="ACT-like_dom_sf"/>
</dbReference>
<evidence type="ECO:0000256" key="1">
    <source>
        <dbReference type="HAMAP-Rule" id="MF_01054"/>
    </source>
</evidence>
<dbReference type="SUPFAM" id="SSF55021">
    <property type="entry name" value="ACT-like"/>
    <property type="match status" value="1"/>
</dbReference>
<dbReference type="InterPro" id="IPR002912">
    <property type="entry name" value="ACT_dom"/>
</dbReference>
<comment type="similarity">
    <text evidence="1">Belongs to the UPF0237 family.</text>
</comment>
<evidence type="ECO:0000313" key="4">
    <source>
        <dbReference type="Proteomes" id="UP000252355"/>
    </source>
</evidence>
<dbReference type="Pfam" id="PF13740">
    <property type="entry name" value="ACT_6"/>
    <property type="match status" value="1"/>
</dbReference>
<proteinExistence type="inferred from homology"/>
<sequence>MNTPRERVVITVLGANRPGILAGVTRIIADANVNVDDISQKIMQDLFALMIVTDFSQANCTFEEFQTRLQKGADEMKVRIFAQHEDVFKFMHRV</sequence>
<dbReference type="AlphaFoldDB" id="A0A367ZMB4"/>
<dbReference type="Proteomes" id="UP000252355">
    <property type="component" value="Unassembled WGS sequence"/>
</dbReference>
<protein>
    <recommendedName>
        <fullName evidence="1">UPF0237 protein OZSIB_1049</fullName>
    </recommendedName>
</protein>
<comment type="caution">
    <text evidence="3">The sequence shown here is derived from an EMBL/GenBank/DDBJ whole genome shotgun (WGS) entry which is preliminary data.</text>
</comment>
<dbReference type="Gene3D" id="3.30.70.260">
    <property type="match status" value="1"/>
</dbReference>
<evidence type="ECO:0000259" key="2">
    <source>
        <dbReference type="PROSITE" id="PS51671"/>
    </source>
</evidence>
<dbReference type="PANTHER" id="PTHR34875">
    <property type="entry name" value="UPF0237 PROTEIN MJ1558"/>
    <property type="match status" value="1"/>
</dbReference>
<evidence type="ECO:0000313" key="3">
    <source>
        <dbReference type="EMBL" id="RCK78899.1"/>
    </source>
</evidence>
<dbReference type="InterPro" id="IPR050990">
    <property type="entry name" value="UPF0237/GcvR_regulator"/>
</dbReference>
<feature type="domain" description="ACT" evidence="2">
    <location>
        <begin position="9"/>
        <end position="83"/>
    </location>
</feature>
<gene>
    <name evidence="3" type="ORF">OZSIB_1049</name>
</gene>
<dbReference type="NCBIfam" id="NF001220">
    <property type="entry name" value="PRK00194.1"/>
    <property type="match status" value="1"/>
</dbReference>
<accession>A0A367ZMB4</accession>
<organism evidence="3 4">
    <name type="scientific">Candidatus Ozemobacter sibiricus</name>
    <dbReference type="NCBI Taxonomy" id="2268124"/>
    <lineage>
        <taxon>Bacteria</taxon>
        <taxon>Candidatus Ozemobacteria</taxon>
        <taxon>Candidatus Ozemobacterales</taxon>
        <taxon>Candidatus Ozemobacteraceae</taxon>
        <taxon>Candidatus Ozemobacter</taxon>
    </lineage>
</organism>
<dbReference type="HAMAP" id="MF_01054">
    <property type="entry name" value="UPF0237"/>
    <property type="match status" value="1"/>
</dbReference>